<proteinExistence type="predicted"/>
<dbReference type="AlphaFoldDB" id="A0A8R1DEH4"/>
<feature type="transmembrane region" description="Helical" evidence="1">
    <location>
        <begin position="21"/>
        <end position="39"/>
    </location>
</feature>
<keyword evidence="3" id="KW-1185">Reference proteome</keyword>
<reference evidence="2" key="2">
    <citation type="submission" date="2022-06" db="UniProtKB">
        <authorList>
            <consortium name="EnsemblMetazoa"/>
        </authorList>
    </citation>
    <scope>IDENTIFICATION</scope>
    <source>
        <strain evidence="2">DF5081</strain>
    </source>
</reference>
<keyword evidence="1" id="KW-1133">Transmembrane helix</keyword>
<evidence type="ECO:0000256" key="1">
    <source>
        <dbReference type="SAM" id="Phobius"/>
    </source>
</evidence>
<dbReference type="EnsemblMetazoa" id="CJA00354.1">
    <property type="protein sequence ID" value="CJA00354.1"/>
    <property type="gene ID" value="WBGene00119558"/>
</dbReference>
<name>A0A8R1DEH4_CAEJA</name>
<dbReference type="Proteomes" id="UP000005237">
    <property type="component" value="Unassembled WGS sequence"/>
</dbReference>
<organism evidence="2 3">
    <name type="scientific">Caenorhabditis japonica</name>
    <dbReference type="NCBI Taxonomy" id="281687"/>
    <lineage>
        <taxon>Eukaryota</taxon>
        <taxon>Metazoa</taxon>
        <taxon>Ecdysozoa</taxon>
        <taxon>Nematoda</taxon>
        <taxon>Chromadorea</taxon>
        <taxon>Rhabditida</taxon>
        <taxon>Rhabditina</taxon>
        <taxon>Rhabditomorpha</taxon>
        <taxon>Rhabditoidea</taxon>
        <taxon>Rhabditidae</taxon>
        <taxon>Peloderinae</taxon>
        <taxon>Caenorhabditis</taxon>
    </lineage>
</organism>
<keyword evidence="1" id="KW-0812">Transmembrane</keyword>
<accession>A0A8R1DEH4</accession>
<protein>
    <submittedName>
        <fullName evidence="2">Uncharacterized protein</fullName>
    </submittedName>
</protein>
<sequence>MLDVKKLSTLYWRLKHLYVRIMLRLMIIGFHGSLFLWRYDNGFTFNVLTRILMFLHGPTMIPVYSPERKFGLCYFDVKHRKFFNIKHAARGLKNKRDPNDTDFAVNFDVDSSGGAVVIDFPAKEQKKDEMMVSYYPNPTKPQSLARMCRYTAYRNFPSFEKSCMLRRLSGLLDWTWAV</sequence>
<evidence type="ECO:0000313" key="3">
    <source>
        <dbReference type="Proteomes" id="UP000005237"/>
    </source>
</evidence>
<keyword evidence="1" id="KW-0472">Membrane</keyword>
<evidence type="ECO:0000313" key="2">
    <source>
        <dbReference type="EnsemblMetazoa" id="CJA00354.1"/>
    </source>
</evidence>
<reference evidence="3" key="1">
    <citation type="submission" date="2010-08" db="EMBL/GenBank/DDBJ databases">
        <authorList>
            <consortium name="Caenorhabditis japonica Sequencing Consortium"/>
            <person name="Wilson R.K."/>
        </authorList>
    </citation>
    <scope>NUCLEOTIDE SEQUENCE [LARGE SCALE GENOMIC DNA]</scope>
    <source>
        <strain evidence="3">DF5081</strain>
    </source>
</reference>